<accession>A0A5B6VEG9</accession>
<comment type="caution">
    <text evidence="2">The sequence shown here is derived from an EMBL/GenBank/DDBJ whole genome shotgun (WGS) entry which is preliminary data.</text>
</comment>
<dbReference type="PANTHER" id="PTHR42648">
    <property type="entry name" value="TRANSPOSASE, PUTATIVE-RELATED"/>
    <property type="match status" value="1"/>
</dbReference>
<dbReference type="EMBL" id="SMMG02000007">
    <property type="protein sequence ID" value="KAA3467396.1"/>
    <property type="molecule type" value="Genomic_DNA"/>
</dbReference>
<evidence type="ECO:0000313" key="3">
    <source>
        <dbReference type="Proteomes" id="UP000325315"/>
    </source>
</evidence>
<dbReference type="PANTHER" id="PTHR42648:SF18">
    <property type="entry name" value="RETROTRANSPOSON, UNCLASSIFIED-LIKE PROTEIN"/>
    <property type="match status" value="1"/>
</dbReference>
<keyword evidence="3" id="KW-1185">Reference proteome</keyword>
<dbReference type="Gene3D" id="3.30.420.10">
    <property type="entry name" value="Ribonuclease H-like superfamily/Ribonuclease H"/>
    <property type="match status" value="1"/>
</dbReference>
<organism evidence="2 3">
    <name type="scientific">Gossypium australe</name>
    <dbReference type="NCBI Taxonomy" id="47621"/>
    <lineage>
        <taxon>Eukaryota</taxon>
        <taxon>Viridiplantae</taxon>
        <taxon>Streptophyta</taxon>
        <taxon>Embryophyta</taxon>
        <taxon>Tracheophyta</taxon>
        <taxon>Spermatophyta</taxon>
        <taxon>Magnoliopsida</taxon>
        <taxon>eudicotyledons</taxon>
        <taxon>Gunneridae</taxon>
        <taxon>Pentapetalae</taxon>
        <taxon>rosids</taxon>
        <taxon>malvids</taxon>
        <taxon>Malvales</taxon>
        <taxon>Malvaceae</taxon>
        <taxon>Malvoideae</taxon>
        <taxon>Gossypium</taxon>
    </lineage>
</organism>
<dbReference type="PROSITE" id="PS50994">
    <property type="entry name" value="INTEGRASE"/>
    <property type="match status" value="1"/>
</dbReference>
<evidence type="ECO:0000259" key="1">
    <source>
        <dbReference type="PROSITE" id="PS50994"/>
    </source>
</evidence>
<reference evidence="3" key="1">
    <citation type="journal article" date="2019" name="Plant Biotechnol. J.">
        <title>Genome sequencing of the Australian wild diploid species Gossypium australe highlights disease resistance and delayed gland morphogenesis.</title>
        <authorList>
            <person name="Cai Y."/>
            <person name="Cai X."/>
            <person name="Wang Q."/>
            <person name="Wang P."/>
            <person name="Zhang Y."/>
            <person name="Cai C."/>
            <person name="Xu Y."/>
            <person name="Wang K."/>
            <person name="Zhou Z."/>
            <person name="Wang C."/>
            <person name="Geng S."/>
            <person name="Li B."/>
            <person name="Dong Q."/>
            <person name="Hou Y."/>
            <person name="Wang H."/>
            <person name="Ai P."/>
            <person name="Liu Z."/>
            <person name="Yi F."/>
            <person name="Sun M."/>
            <person name="An G."/>
            <person name="Cheng J."/>
            <person name="Zhang Y."/>
            <person name="Shi Q."/>
            <person name="Xie Y."/>
            <person name="Shi X."/>
            <person name="Chang Y."/>
            <person name="Huang F."/>
            <person name="Chen Y."/>
            <person name="Hong S."/>
            <person name="Mi L."/>
            <person name="Sun Q."/>
            <person name="Zhang L."/>
            <person name="Zhou B."/>
            <person name="Peng R."/>
            <person name="Zhang X."/>
            <person name="Liu F."/>
        </authorList>
    </citation>
    <scope>NUCLEOTIDE SEQUENCE [LARGE SCALE GENOMIC DNA]</scope>
    <source>
        <strain evidence="3">cv. PA1801</strain>
    </source>
</reference>
<proteinExistence type="predicted"/>
<evidence type="ECO:0000313" key="2">
    <source>
        <dbReference type="EMBL" id="KAA3467396.1"/>
    </source>
</evidence>
<sequence length="95" mass="11300">MAAGYKLRTLRSKNGIEYTSKESRIKHQLTNTYTPQQNGVSERKNRTLMDMARCLMFERNLPRSFWAEEVNTIIYLQNRLPTKALLERTPFKAWF</sequence>
<dbReference type="InterPro" id="IPR001584">
    <property type="entry name" value="Integrase_cat-core"/>
</dbReference>
<dbReference type="AlphaFoldDB" id="A0A5B6VEG9"/>
<dbReference type="InterPro" id="IPR036397">
    <property type="entry name" value="RNaseH_sf"/>
</dbReference>
<dbReference type="GO" id="GO:0015074">
    <property type="term" value="P:DNA integration"/>
    <property type="evidence" value="ECO:0007669"/>
    <property type="project" value="InterPro"/>
</dbReference>
<name>A0A5B6VEG9_9ROSI</name>
<dbReference type="InterPro" id="IPR039537">
    <property type="entry name" value="Retrotran_Ty1/copia-like"/>
</dbReference>
<protein>
    <submittedName>
        <fullName evidence="2">Retrovirus-related Pol polyprotein from transposon TNT 1-94</fullName>
    </submittedName>
</protein>
<dbReference type="OrthoDB" id="1002641at2759"/>
<dbReference type="InterPro" id="IPR012337">
    <property type="entry name" value="RNaseH-like_sf"/>
</dbReference>
<dbReference type="SUPFAM" id="SSF53098">
    <property type="entry name" value="Ribonuclease H-like"/>
    <property type="match status" value="1"/>
</dbReference>
<dbReference type="Proteomes" id="UP000325315">
    <property type="component" value="Unassembled WGS sequence"/>
</dbReference>
<gene>
    <name evidence="2" type="ORF">EPI10_002411</name>
</gene>
<dbReference type="GO" id="GO:0003676">
    <property type="term" value="F:nucleic acid binding"/>
    <property type="evidence" value="ECO:0007669"/>
    <property type="project" value="InterPro"/>
</dbReference>
<feature type="domain" description="Integrase catalytic" evidence="1">
    <location>
        <begin position="1"/>
        <end position="95"/>
    </location>
</feature>